<sequence length="255" mass="29344">ATKQIFKISPRFQVFINVSLEGTQAIHDQIRAKKGSFQHCVKTLQALSKLARRYPNLGVTTVTTVMKENLDDLPRLMAKIKSLKLDKVLHYFEIIRGEPKNSKLKRAMTPRQFRTIYEKILAYQKSKLKAFYGPGFFGWLKAQISIVSLISLYQLQYQRYFSQALWPMPCVAGRKMAVIDANGDLRACELRPRIGNLRKNRLDFGQLFFSSAMKQEKAVIQSERCDCTHACFLYMSMKASARLMGVYLPLAFLKI</sequence>
<reference evidence="1" key="1">
    <citation type="journal article" date="2014" name="Front. Microbiol.">
        <title>High frequency of phylogenetically diverse reductive dehalogenase-homologous genes in deep subseafloor sedimentary metagenomes.</title>
        <authorList>
            <person name="Kawai M."/>
            <person name="Futagami T."/>
            <person name="Toyoda A."/>
            <person name="Takaki Y."/>
            <person name="Nishi S."/>
            <person name="Hori S."/>
            <person name="Arai W."/>
            <person name="Tsubouchi T."/>
            <person name="Morono Y."/>
            <person name="Uchiyama I."/>
            <person name="Ito T."/>
            <person name="Fujiyama A."/>
            <person name="Inagaki F."/>
            <person name="Takami H."/>
        </authorList>
    </citation>
    <scope>NUCLEOTIDE SEQUENCE</scope>
    <source>
        <strain evidence="1">Expedition CK06-06</strain>
    </source>
</reference>
<dbReference type="CDD" id="cd21109">
    <property type="entry name" value="SPASM"/>
    <property type="match status" value="1"/>
</dbReference>
<dbReference type="PANTHER" id="PTHR11228">
    <property type="entry name" value="RADICAL SAM DOMAIN PROTEIN"/>
    <property type="match status" value="1"/>
</dbReference>
<dbReference type="InterPro" id="IPR058240">
    <property type="entry name" value="rSAM_sf"/>
</dbReference>
<evidence type="ECO:0008006" key="2">
    <source>
        <dbReference type="Google" id="ProtNLM"/>
    </source>
</evidence>
<dbReference type="InterPro" id="IPR050377">
    <property type="entry name" value="Radical_SAM_PqqE_MftC-like"/>
</dbReference>
<dbReference type="SUPFAM" id="SSF102114">
    <property type="entry name" value="Radical SAM enzymes"/>
    <property type="match status" value="1"/>
</dbReference>
<gene>
    <name evidence="1" type="ORF">S01H1_59150</name>
</gene>
<dbReference type="EMBL" id="BARS01038672">
    <property type="protein sequence ID" value="GAG25285.1"/>
    <property type="molecule type" value="Genomic_DNA"/>
</dbReference>
<protein>
    <recommendedName>
        <fullName evidence="2">4Fe4S-binding SPASM domain-containing protein</fullName>
    </recommendedName>
</protein>
<dbReference type="AlphaFoldDB" id="X0W401"/>
<name>X0W401_9ZZZZ</name>
<dbReference type="PANTHER" id="PTHR11228:SF35">
    <property type="entry name" value="MOLYBDENUM COFACTOR BIOSYNTHESIS PROTEIN A-RELATED"/>
    <property type="match status" value="1"/>
</dbReference>
<accession>X0W401</accession>
<evidence type="ECO:0000313" key="1">
    <source>
        <dbReference type="EMBL" id="GAG25285.1"/>
    </source>
</evidence>
<proteinExistence type="predicted"/>
<comment type="caution">
    <text evidence="1">The sequence shown here is derived from an EMBL/GenBank/DDBJ whole genome shotgun (WGS) entry which is preliminary data.</text>
</comment>
<dbReference type="InterPro" id="IPR013785">
    <property type="entry name" value="Aldolase_TIM"/>
</dbReference>
<organism evidence="1">
    <name type="scientific">marine sediment metagenome</name>
    <dbReference type="NCBI Taxonomy" id="412755"/>
    <lineage>
        <taxon>unclassified sequences</taxon>
        <taxon>metagenomes</taxon>
        <taxon>ecological metagenomes</taxon>
    </lineage>
</organism>
<feature type="non-terminal residue" evidence="1">
    <location>
        <position position="255"/>
    </location>
</feature>
<dbReference type="Gene3D" id="3.20.20.70">
    <property type="entry name" value="Aldolase class I"/>
    <property type="match status" value="1"/>
</dbReference>
<feature type="non-terminal residue" evidence="1">
    <location>
        <position position="1"/>
    </location>
</feature>